<evidence type="ECO:0000313" key="8">
    <source>
        <dbReference type="Proteomes" id="UP001434883"/>
    </source>
</evidence>
<evidence type="ECO:0000256" key="3">
    <source>
        <dbReference type="ARBA" id="ARBA00022989"/>
    </source>
</evidence>
<reference evidence="7 8" key="1">
    <citation type="submission" date="2021-06" db="EMBL/GenBank/DDBJ databases">
        <authorList>
            <person name="Palmer J.M."/>
        </authorList>
    </citation>
    <scope>NUCLEOTIDE SEQUENCE [LARGE SCALE GENOMIC DNA]</scope>
    <source>
        <strain evidence="7 8">XC_2019</strain>
        <tissue evidence="7">Muscle</tissue>
    </source>
</reference>
<dbReference type="Pfam" id="PF00520">
    <property type="entry name" value="Ion_trans"/>
    <property type="match status" value="1"/>
</dbReference>
<dbReference type="PANTHER" id="PTHR13800">
    <property type="entry name" value="TRANSIENT RECEPTOR POTENTIAL CATION CHANNEL, SUBFAMILY M, MEMBER 6"/>
    <property type="match status" value="1"/>
</dbReference>
<evidence type="ECO:0000256" key="2">
    <source>
        <dbReference type="ARBA" id="ARBA00022692"/>
    </source>
</evidence>
<keyword evidence="8" id="KW-1185">Reference proteome</keyword>
<evidence type="ECO:0000259" key="6">
    <source>
        <dbReference type="Pfam" id="PF00520"/>
    </source>
</evidence>
<sequence>MSYLGFLMLFSYVILVKMEDQPSVKEWLVIAYIISTAIEKTREVLMSEPRKLRQKLKIWFSEYWNISDFVAILLFLAGLSMRLHGDPYRTAGRTAYCLDIIFWFIRVLDLLAVNQHAGPYITMITKMVSSDHFFL</sequence>
<dbReference type="InterPro" id="IPR050927">
    <property type="entry name" value="TRPM"/>
</dbReference>
<keyword evidence="3" id="KW-1133">Transmembrane helix</keyword>
<proteinExistence type="predicted"/>
<feature type="chain" id="PRO_5046513796" description="Ion transport domain-containing protein" evidence="5">
    <location>
        <begin position="19"/>
        <end position="135"/>
    </location>
</feature>
<keyword evidence="2" id="KW-0812">Transmembrane</keyword>
<comment type="caution">
    <text evidence="7">The sequence shown here is derived from an EMBL/GenBank/DDBJ whole genome shotgun (WGS) entry which is preliminary data.</text>
</comment>
<evidence type="ECO:0000313" key="7">
    <source>
        <dbReference type="EMBL" id="MEQ2205906.1"/>
    </source>
</evidence>
<organism evidence="7 8">
    <name type="scientific">Xenoophorus captivus</name>
    <dbReference type="NCBI Taxonomy" id="1517983"/>
    <lineage>
        <taxon>Eukaryota</taxon>
        <taxon>Metazoa</taxon>
        <taxon>Chordata</taxon>
        <taxon>Craniata</taxon>
        <taxon>Vertebrata</taxon>
        <taxon>Euteleostomi</taxon>
        <taxon>Actinopterygii</taxon>
        <taxon>Neopterygii</taxon>
        <taxon>Teleostei</taxon>
        <taxon>Neoteleostei</taxon>
        <taxon>Acanthomorphata</taxon>
        <taxon>Ovalentaria</taxon>
        <taxon>Atherinomorphae</taxon>
        <taxon>Cyprinodontiformes</taxon>
        <taxon>Goodeidae</taxon>
        <taxon>Xenoophorus</taxon>
    </lineage>
</organism>
<protein>
    <recommendedName>
        <fullName evidence="6">Ion transport domain-containing protein</fullName>
    </recommendedName>
</protein>
<accession>A0ABV0RCP7</accession>
<feature type="signal peptide" evidence="5">
    <location>
        <begin position="1"/>
        <end position="18"/>
    </location>
</feature>
<evidence type="ECO:0000256" key="1">
    <source>
        <dbReference type="ARBA" id="ARBA00004141"/>
    </source>
</evidence>
<dbReference type="PANTHER" id="PTHR13800:SF15">
    <property type="entry name" value="TRANSIENT RECEPTOR POTENTIAL CATION CHANNEL SUBFAMILY M MEMBER 6"/>
    <property type="match status" value="1"/>
</dbReference>
<evidence type="ECO:0000256" key="5">
    <source>
        <dbReference type="SAM" id="SignalP"/>
    </source>
</evidence>
<keyword evidence="4" id="KW-0472">Membrane</keyword>
<feature type="domain" description="Ion transport" evidence="6">
    <location>
        <begin position="6"/>
        <end position="128"/>
    </location>
</feature>
<keyword evidence="5" id="KW-0732">Signal</keyword>
<dbReference type="InterPro" id="IPR005821">
    <property type="entry name" value="Ion_trans_dom"/>
</dbReference>
<evidence type="ECO:0000256" key="4">
    <source>
        <dbReference type="ARBA" id="ARBA00023136"/>
    </source>
</evidence>
<name>A0ABV0RCP7_9TELE</name>
<gene>
    <name evidence="7" type="ORF">XENOCAPTIV_017890</name>
</gene>
<dbReference type="EMBL" id="JAHRIN010042383">
    <property type="protein sequence ID" value="MEQ2205906.1"/>
    <property type="molecule type" value="Genomic_DNA"/>
</dbReference>
<dbReference type="Proteomes" id="UP001434883">
    <property type="component" value="Unassembled WGS sequence"/>
</dbReference>
<comment type="subcellular location">
    <subcellularLocation>
        <location evidence="1">Membrane</location>
        <topology evidence="1">Multi-pass membrane protein</topology>
    </subcellularLocation>
</comment>